<keyword evidence="4" id="KW-0472">Membrane</keyword>
<dbReference type="AlphaFoldDB" id="A0A4R3KV46"/>
<feature type="domain" description="SusD-like N-terminal" evidence="7">
    <location>
        <begin position="18"/>
        <end position="216"/>
    </location>
</feature>
<dbReference type="GO" id="GO:0009279">
    <property type="term" value="C:cell outer membrane"/>
    <property type="evidence" value="ECO:0007669"/>
    <property type="project" value="UniProtKB-SubCell"/>
</dbReference>
<dbReference type="EMBL" id="SMAD01000002">
    <property type="protein sequence ID" value="TCS88951.1"/>
    <property type="molecule type" value="Genomic_DNA"/>
</dbReference>
<dbReference type="Pfam" id="PF14322">
    <property type="entry name" value="SusD-like_3"/>
    <property type="match status" value="1"/>
</dbReference>
<dbReference type="InterPro" id="IPR012944">
    <property type="entry name" value="SusD_RagB_dom"/>
</dbReference>
<keyword evidence="5" id="KW-0998">Cell outer membrane</keyword>
<evidence type="ECO:0000313" key="8">
    <source>
        <dbReference type="EMBL" id="TCS88951.1"/>
    </source>
</evidence>
<keyword evidence="3" id="KW-0732">Signal</keyword>
<evidence type="ECO:0000259" key="6">
    <source>
        <dbReference type="Pfam" id="PF07980"/>
    </source>
</evidence>
<evidence type="ECO:0000256" key="2">
    <source>
        <dbReference type="ARBA" id="ARBA00006275"/>
    </source>
</evidence>
<accession>A0A4R3KV46</accession>
<dbReference type="SUPFAM" id="SSF48452">
    <property type="entry name" value="TPR-like"/>
    <property type="match status" value="1"/>
</dbReference>
<gene>
    <name evidence="8" type="ORF">EDD80_102142</name>
</gene>
<evidence type="ECO:0000313" key="9">
    <source>
        <dbReference type="Proteomes" id="UP000295807"/>
    </source>
</evidence>
<comment type="subcellular location">
    <subcellularLocation>
        <location evidence="1">Cell outer membrane</location>
    </subcellularLocation>
</comment>
<dbReference type="Gene3D" id="1.25.40.390">
    <property type="match status" value="1"/>
</dbReference>
<dbReference type="Pfam" id="PF07980">
    <property type="entry name" value="SusD_RagB"/>
    <property type="match status" value="1"/>
</dbReference>
<dbReference type="Proteomes" id="UP000295807">
    <property type="component" value="Unassembled WGS sequence"/>
</dbReference>
<organism evidence="8 9">
    <name type="scientific">Anseongella ginsenosidimutans</name>
    <dbReference type="NCBI Taxonomy" id="496056"/>
    <lineage>
        <taxon>Bacteria</taxon>
        <taxon>Pseudomonadati</taxon>
        <taxon>Bacteroidota</taxon>
        <taxon>Sphingobacteriia</taxon>
        <taxon>Sphingobacteriales</taxon>
        <taxon>Sphingobacteriaceae</taxon>
        <taxon>Anseongella</taxon>
    </lineage>
</organism>
<evidence type="ECO:0000259" key="7">
    <source>
        <dbReference type="Pfam" id="PF14322"/>
    </source>
</evidence>
<evidence type="ECO:0000256" key="3">
    <source>
        <dbReference type="ARBA" id="ARBA00022729"/>
    </source>
</evidence>
<protein>
    <submittedName>
        <fullName evidence="8">Putative outer membrane starch-binding protein</fullName>
    </submittedName>
</protein>
<evidence type="ECO:0000256" key="5">
    <source>
        <dbReference type="ARBA" id="ARBA00023237"/>
    </source>
</evidence>
<evidence type="ECO:0000256" key="4">
    <source>
        <dbReference type="ARBA" id="ARBA00023136"/>
    </source>
</evidence>
<reference evidence="8 9" key="1">
    <citation type="submission" date="2019-03" db="EMBL/GenBank/DDBJ databases">
        <title>Genomic Encyclopedia of Type Strains, Phase IV (KMG-IV): sequencing the most valuable type-strain genomes for metagenomic binning, comparative biology and taxonomic classification.</title>
        <authorList>
            <person name="Goeker M."/>
        </authorList>
    </citation>
    <scope>NUCLEOTIDE SEQUENCE [LARGE SCALE GENOMIC DNA]</scope>
    <source>
        <strain evidence="8 9">DSM 21100</strain>
    </source>
</reference>
<proteinExistence type="inferred from homology"/>
<sequence>MLLIAGIAGLLTSCSNDFLDREPLDQISGDQVWQDGPAAEAFVTEIYNGLESGGFFEQMLASLSDEAVFTHAGRNINIVNQGDLSPSNLGWVDGTYAWNNMYTRIRACNMVIDNLSSPDLNTITDEELKSRLLGEAYFLRGYYYHQLLRYHGSVPLITKVYGLDEDYSAARNTFEECVNFIVDDCDSAAIRLEGKSMDKGRATAVAAMALKSRILLYAASDLHDIAVASTKSDLIAQYGNPEFLGYTSGDRTARWTAARDAAKAVMDAAGGGYKLGLTSPVSPEEGTDNYISISMGGESGAENADPAAAVELLFARYFSVDKDEQGTHVGRNNGPNGYHNWAGNTPLGLLVDDYEMADGTPFSWANPEHEADPYDNRDPRFYATILYDGAPWKPRDLVSGDVDPANEIQTGSYDIIGPNGKTTHWGLDTRFSSIEDWNGSRTGYYMRKFIDPDPAIIDASDRQVIPWPFFRYTEAVFNYVEACIELNQLSEAILWLNRIRFRSGMPAITETGQAELRDRYRHERRIEMAYEEQRYHDTRRWMIAEETLGRDMTYITITGKFKPGQQMSAPYHHDETVYDYTYTPVVNTDFENRTWVDKMYFRPFSRDEVNRNSALVQNPGYE</sequence>
<feature type="domain" description="RagB/SusD" evidence="6">
    <location>
        <begin position="323"/>
        <end position="621"/>
    </location>
</feature>
<name>A0A4R3KV46_9SPHI</name>
<dbReference type="InterPro" id="IPR011990">
    <property type="entry name" value="TPR-like_helical_dom_sf"/>
</dbReference>
<comment type="caution">
    <text evidence="8">The sequence shown here is derived from an EMBL/GenBank/DDBJ whole genome shotgun (WGS) entry which is preliminary data.</text>
</comment>
<evidence type="ECO:0000256" key="1">
    <source>
        <dbReference type="ARBA" id="ARBA00004442"/>
    </source>
</evidence>
<comment type="similarity">
    <text evidence="2">Belongs to the SusD family.</text>
</comment>
<dbReference type="InterPro" id="IPR033985">
    <property type="entry name" value="SusD-like_N"/>
</dbReference>
<keyword evidence="9" id="KW-1185">Reference proteome</keyword>